<reference evidence="2 3" key="1">
    <citation type="submission" date="2024-03" db="EMBL/GenBank/DDBJ databases">
        <title>The Acrasis kona genome and developmental transcriptomes reveal deep origins of eukaryotic multicellular pathways.</title>
        <authorList>
            <person name="Sheikh S."/>
            <person name="Fu C.-J."/>
            <person name="Brown M.W."/>
            <person name="Baldauf S.L."/>
        </authorList>
    </citation>
    <scope>NUCLEOTIDE SEQUENCE [LARGE SCALE GENOMIC DNA]</scope>
    <source>
        <strain evidence="2 3">ATCC MYA-3509</strain>
    </source>
</reference>
<evidence type="ECO:0000256" key="1">
    <source>
        <dbReference type="SAM" id="MobiDB-lite"/>
    </source>
</evidence>
<proteinExistence type="predicted"/>
<keyword evidence="3" id="KW-1185">Reference proteome</keyword>
<protein>
    <recommendedName>
        <fullName evidence="4">EGF-like domain-containing protein</fullName>
    </recommendedName>
</protein>
<dbReference type="EMBL" id="JAOPGA020001101">
    <property type="protein sequence ID" value="KAL0485050.1"/>
    <property type="molecule type" value="Genomic_DNA"/>
</dbReference>
<dbReference type="Pfam" id="PF23106">
    <property type="entry name" value="EGF_Teneurin"/>
    <property type="match status" value="1"/>
</dbReference>
<organism evidence="2 3">
    <name type="scientific">Acrasis kona</name>
    <dbReference type="NCBI Taxonomy" id="1008807"/>
    <lineage>
        <taxon>Eukaryota</taxon>
        <taxon>Discoba</taxon>
        <taxon>Heterolobosea</taxon>
        <taxon>Tetramitia</taxon>
        <taxon>Eutetramitia</taxon>
        <taxon>Acrasidae</taxon>
        <taxon>Acrasis</taxon>
    </lineage>
</organism>
<dbReference type="Gene3D" id="2.10.25.10">
    <property type="entry name" value="Laminin"/>
    <property type="match status" value="1"/>
</dbReference>
<evidence type="ECO:0008006" key="4">
    <source>
        <dbReference type="Google" id="ProtNLM"/>
    </source>
</evidence>
<dbReference type="AlphaFoldDB" id="A0AAW2Z6I9"/>
<sequence length="132" mass="14032">MRSTSCASPARWSLSNPVCSGNGYCKGDACVCKPGYQGANCEEKCLQVNPCWTCPSGFIHWYDTVDQKAPGDDRCGCVPITRAPTVNLTSRPSSSPPTQNESGEDFAREASSSGKLSFAIAIVTAIVVTLMM</sequence>
<gene>
    <name evidence="2" type="ORF">AKO1_003743</name>
</gene>
<evidence type="ECO:0000313" key="2">
    <source>
        <dbReference type="EMBL" id="KAL0485050.1"/>
    </source>
</evidence>
<accession>A0AAW2Z6I9</accession>
<feature type="region of interest" description="Disordered" evidence="1">
    <location>
        <begin position="86"/>
        <end position="107"/>
    </location>
</feature>
<dbReference type="Proteomes" id="UP001431209">
    <property type="component" value="Unassembled WGS sequence"/>
</dbReference>
<feature type="compositionally biased region" description="Polar residues" evidence="1">
    <location>
        <begin position="86"/>
        <end position="101"/>
    </location>
</feature>
<name>A0AAW2Z6I9_9EUKA</name>
<evidence type="ECO:0000313" key="3">
    <source>
        <dbReference type="Proteomes" id="UP001431209"/>
    </source>
</evidence>
<comment type="caution">
    <text evidence="2">The sequence shown here is derived from an EMBL/GenBank/DDBJ whole genome shotgun (WGS) entry which is preliminary data.</text>
</comment>